<proteinExistence type="predicted"/>
<accession>A0A4R4TZV0</accession>
<dbReference type="Proteomes" id="UP000295258">
    <property type="component" value="Unassembled WGS sequence"/>
</dbReference>
<comment type="caution">
    <text evidence="1">The sequence shown here is derived from an EMBL/GenBank/DDBJ whole genome shotgun (WGS) entry which is preliminary data.</text>
</comment>
<protein>
    <submittedName>
        <fullName evidence="1">Uncharacterized protein</fullName>
    </submittedName>
</protein>
<evidence type="ECO:0000313" key="1">
    <source>
        <dbReference type="EMBL" id="TDC84348.1"/>
    </source>
</evidence>
<name>A0A4R4TZV0_9ACTN</name>
<reference evidence="1 2" key="1">
    <citation type="submission" date="2019-03" db="EMBL/GenBank/DDBJ databases">
        <title>Draft genome sequences of novel Actinobacteria.</title>
        <authorList>
            <person name="Sahin N."/>
            <person name="Ay H."/>
            <person name="Saygin H."/>
        </authorList>
    </citation>
    <scope>NUCLEOTIDE SEQUENCE [LARGE SCALE GENOMIC DNA]</scope>
    <source>
        <strain evidence="1 2">KC310</strain>
    </source>
</reference>
<gene>
    <name evidence="1" type="ORF">E1292_49530</name>
</gene>
<keyword evidence="2" id="KW-1185">Reference proteome</keyword>
<evidence type="ECO:0000313" key="2">
    <source>
        <dbReference type="Proteomes" id="UP000295258"/>
    </source>
</evidence>
<dbReference type="AlphaFoldDB" id="A0A4R4TZV0"/>
<organism evidence="1 2">
    <name type="scientific">Nonomuraea deserti</name>
    <dbReference type="NCBI Taxonomy" id="1848322"/>
    <lineage>
        <taxon>Bacteria</taxon>
        <taxon>Bacillati</taxon>
        <taxon>Actinomycetota</taxon>
        <taxon>Actinomycetes</taxon>
        <taxon>Streptosporangiales</taxon>
        <taxon>Streptosporangiaceae</taxon>
        <taxon>Nonomuraea</taxon>
    </lineage>
</organism>
<dbReference type="EMBL" id="SMKO01000343">
    <property type="protein sequence ID" value="TDC84348.1"/>
    <property type="molecule type" value="Genomic_DNA"/>
</dbReference>
<sequence length="111" mass="11865">MMAGQRHNRPPPRRPGCCRCWAGRLSRLAITDSGVVDLGRLAEAAPHSAETGADISGACKALQTLGATALSSHQRLRVAELAEKDRRIVGSGVADSIIREDERLRAILIAI</sequence>